<dbReference type="Pfam" id="PF07799">
    <property type="entry name" value="DUF1643"/>
    <property type="match status" value="1"/>
</dbReference>
<evidence type="ECO:0008006" key="3">
    <source>
        <dbReference type="Google" id="ProtNLM"/>
    </source>
</evidence>
<name>A0A0U1KZM1_9FIRM</name>
<gene>
    <name evidence="1" type="ORF">SpAn4DRAFT_3175</name>
</gene>
<accession>A0A0U1KZM1</accession>
<dbReference type="EMBL" id="CTRP01000011">
    <property type="protein sequence ID" value="CQR72715.1"/>
    <property type="molecule type" value="Genomic_DNA"/>
</dbReference>
<keyword evidence="2" id="KW-1185">Reference proteome</keyword>
<proteinExistence type="predicted"/>
<dbReference type="InterPro" id="IPR012441">
    <property type="entry name" value="DUF1643"/>
</dbReference>
<sequence>MVTDKSVVKTEAVFSEDRKHRYLLRKEWDKNKKKAMVLMVGPSYADGMLVDPTTMYVLNNLYRMDFGTAEIVNLFSAVDGRKSMKDEVEQKNLEQILASAARVDAIIIAWGKAGDTSKAVQKRQEYFLEKLGEFTDKMQVIGFHPLFPRMRLSWKLERFSVKSVTEVDTNP</sequence>
<organism evidence="1 2">
    <name type="scientific">Sporomusa ovata</name>
    <dbReference type="NCBI Taxonomy" id="2378"/>
    <lineage>
        <taxon>Bacteria</taxon>
        <taxon>Bacillati</taxon>
        <taxon>Bacillota</taxon>
        <taxon>Negativicutes</taxon>
        <taxon>Selenomonadales</taxon>
        <taxon>Sporomusaceae</taxon>
        <taxon>Sporomusa</taxon>
    </lineage>
</organism>
<dbReference type="RefSeq" id="WP_021168409.1">
    <property type="nucleotide sequence ID" value="NZ_CTRP01000011.1"/>
</dbReference>
<evidence type="ECO:0000313" key="1">
    <source>
        <dbReference type="EMBL" id="CQR72715.1"/>
    </source>
</evidence>
<dbReference type="Proteomes" id="UP000049855">
    <property type="component" value="Unassembled WGS sequence"/>
</dbReference>
<reference evidence="2" key="1">
    <citation type="submission" date="2015-03" db="EMBL/GenBank/DDBJ databases">
        <authorList>
            <person name="Nijsse Bart"/>
        </authorList>
    </citation>
    <scope>NUCLEOTIDE SEQUENCE [LARGE SCALE GENOMIC DNA]</scope>
</reference>
<protein>
    <recommendedName>
        <fullName evidence="3">DUF1643 domain-containing protein</fullName>
    </recommendedName>
</protein>
<dbReference type="AlphaFoldDB" id="A0A0U1KZM1"/>
<evidence type="ECO:0000313" key="2">
    <source>
        <dbReference type="Proteomes" id="UP000049855"/>
    </source>
</evidence>